<evidence type="ECO:0000256" key="1">
    <source>
        <dbReference type="SAM" id="MobiDB-lite"/>
    </source>
</evidence>
<feature type="non-terminal residue" evidence="2">
    <location>
        <position position="1"/>
    </location>
</feature>
<feature type="compositionally biased region" description="Basic and acidic residues" evidence="1">
    <location>
        <begin position="119"/>
        <end position="145"/>
    </location>
</feature>
<dbReference type="AlphaFoldDB" id="A0AAN8INJ5"/>
<proteinExistence type="predicted"/>
<feature type="region of interest" description="Disordered" evidence="1">
    <location>
        <begin position="1"/>
        <end position="64"/>
    </location>
</feature>
<accession>A0AAN8INJ5</accession>
<organism evidence="2 3">
    <name type="scientific">Trichostrongylus colubriformis</name>
    <name type="common">Black scour worm</name>
    <dbReference type="NCBI Taxonomy" id="6319"/>
    <lineage>
        <taxon>Eukaryota</taxon>
        <taxon>Metazoa</taxon>
        <taxon>Ecdysozoa</taxon>
        <taxon>Nematoda</taxon>
        <taxon>Chromadorea</taxon>
        <taxon>Rhabditida</taxon>
        <taxon>Rhabditina</taxon>
        <taxon>Rhabditomorpha</taxon>
        <taxon>Strongyloidea</taxon>
        <taxon>Trichostrongylidae</taxon>
        <taxon>Trichostrongylus</taxon>
    </lineage>
</organism>
<feature type="compositionally biased region" description="Basic and acidic residues" evidence="1">
    <location>
        <begin position="53"/>
        <end position="64"/>
    </location>
</feature>
<gene>
    <name evidence="2" type="ORF">GCK32_015855</name>
</gene>
<name>A0AAN8INJ5_TRICO</name>
<feature type="compositionally biased region" description="Polar residues" evidence="1">
    <location>
        <begin position="42"/>
        <end position="52"/>
    </location>
</feature>
<dbReference type="Proteomes" id="UP001331761">
    <property type="component" value="Unassembled WGS sequence"/>
</dbReference>
<feature type="compositionally biased region" description="Polar residues" evidence="1">
    <location>
        <begin position="147"/>
        <end position="166"/>
    </location>
</feature>
<feature type="compositionally biased region" description="Basic and acidic residues" evidence="1">
    <location>
        <begin position="8"/>
        <end position="35"/>
    </location>
</feature>
<sequence length="174" mass="20912">KKVGAEFINKEYQHYLKKRDDKRKQKDEEKRKSSESQKQQRWSLSGESPSQTSERDKYRFQKREEMRRKGIFVQAYSQEEIPTEYETTQSAQRPFVSTLPVRKLRWKDMSAIPHKAKEKLKIRGKDEAKAKRKRSQEESYREIDISRPTSQEVLNSKMSCCRQNSVEPLRRPFH</sequence>
<reference evidence="2 3" key="1">
    <citation type="submission" date="2019-10" db="EMBL/GenBank/DDBJ databases">
        <title>Assembly and Annotation for the nematode Trichostrongylus colubriformis.</title>
        <authorList>
            <person name="Martin J."/>
        </authorList>
    </citation>
    <scope>NUCLEOTIDE SEQUENCE [LARGE SCALE GENOMIC DNA]</scope>
    <source>
        <strain evidence="2">G859</strain>
        <tissue evidence="2">Whole worm</tissue>
    </source>
</reference>
<comment type="caution">
    <text evidence="2">The sequence shown here is derived from an EMBL/GenBank/DDBJ whole genome shotgun (WGS) entry which is preliminary data.</text>
</comment>
<protein>
    <submittedName>
        <fullName evidence="2">Uncharacterized protein</fullName>
    </submittedName>
</protein>
<feature type="region of interest" description="Disordered" evidence="1">
    <location>
        <begin position="117"/>
        <end position="174"/>
    </location>
</feature>
<keyword evidence="3" id="KW-1185">Reference proteome</keyword>
<dbReference type="EMBL" id="WIXE01006670">
    <property type="protein sequence ID" value="KAK5981089.1"/>
    <property type="molecule type" value="Genomic_DNA"/>
</dbReference>
<evidence type="ECO:0000313" key="3">
    <source>
        <dbReference type="Proteomes" id="UP001331761"/>
    </source>
</evidence>
<evidence type="ECO:0000313" key="2">
    <source>
        <dbReference type="EMBL" id="KAK5981089.1"/>
    </source>
</evidence>